<dbReference type="RefSeq" id="WP_142832596.1">
    <property type="nucleotide sequence ID" value="NZ_CP117268.1"/>
</dbReference>
<organism evidence="2 3">
    <name type="scientific">Rhizobium rhododendri</name>
    <dbReference type="NCBI Taxonomy" id="2506430"/>
    <lineage>
        <taxon>Bacteria</taxon>
        <taxon>Pseudomonadati</taxon>
        <taxon>Pseudomonadota</taxon>
        <taxon>Alphaproteobacteria</taxon>
        <taxon>Hyphomicrobiales</taxon>
        <taxon>Rhizobiaceae</taxon>
        <taxon>Rhizobium/Agrobacterium group</taxon>
        <taxon>Rhizobium</taxon>
    </lineage>
</organism>
<dbReference type="PANTHER" id="PTHR43861">
    <property type="entry name" value="TRANS-ACONITATE 2-METHYLTRANSFERASE-RELATED"/>
    <property type="match status" value="1"/>
</dbReference>
<evidence type="ECO:0000259" key="1">
    <source>
        <dbReference type="Pfam" id="PF08241"/>
    </source>
</evidence>
<reference evidence="2 3" key="1">
    <citation type="journal article" date="2019" name="Phytopathology">
        <title>A Novel Group of Rhizobium tumorigenes-Like Agrobacteria Associated with Crown Gall Disease of Rhododendron and Blueberry.</title>
        <authorList>
            <person name="Kuzmanovic N."/>
            <person name="Behrens P."/>
            <person name="Idczak E."/>
            <person name="Wagner S."/>
            <person name="Gotz M."/>
            <person name="Sproer C."/>
            <person name="Bunk B."/>
            <person name="Overmann J."/>
            <person name="Smalla K."/>
        </authorList>
    </citation>
    <scope>NUCLEOTIDE SEQUENCE [LARGE SCALE GENOMIC DNA]</scope>
    <source>
        <strain evidence="3">rho-6.2</strain>
    </source>
</reference>
<name>A0ABY8INW5_9HYPH</name>
<geneLocation type="plasmid" evidence="2 3">
    <name>unnamed1</name>
</geneLocation>
<protein>
    <submittedName>
        <fullName evidence="2">Class I SAM-dependent methyltransferase</fullName>
    </submittedName>
</protein>
<dbReference type="PANTHER" id="PTHR43861:SF1">
    <property type="entry name" value="TRANS-ACONITATE 2-METHYLTRANSFERASE"/>
    <property type="match status" value="1"/>
</dbReference>
<reference evidence="2 3" key="2">
    <citation type="journal article" date="2023" name="MicrobiologyOpen">
        <title>Genomics of the tumorigenes clade of the family Rhizobiaceae and description of Rhizobium rhododendri sp. nov.</title>
        <authorList>
            <person name="Kuzmanovic N."/>
            <person name="diCenzo G.C."/>
            <person name="Bunk B."/>
            <person name="Sproeer C."/>
            <person name="Fruehling A."/>
            <person name="Neumann-Schaal M."/>
            <person name="Overmann J."/>
            <person name="Smalla K."/>
        </authorList>
    </citation>
    <scope>NUCLEOTIDE SEQUENCE [LARGE SCALE GENOMIC DNA]</scope>
    <source>
        <strain evidence="3">rho-6.2</strain>
        <plasmid evidence="2 3">unnamed1</plasmid>
    </source>
</reference>
<feature type="domain" description="Methyltransferase type 11" evidence="1">
    <location>
        <begin position="48"/>
        <end position="138"/>
    </location>
</feature>
<dbReference type="Proteomes" id="UP000318939">
    <property type="component" value="Plasmid unnamed1"/>
</dbReference>
<dbReference type="Gene3D" id="3.40.50.150">
    <property type="entry name" value="Vaccinia Virus protein VP39"/>
    <property type="match status" value="1"/>
</dbReference>
<proteinExistence type="predicted"/>
<dbReference type="GO" id="GO:0032259">
    <property type="term" value="P:methylation"/>
    <property type="evidence" value="ECO:0007669"/>
    <property type="project" value="UniProtKB-KW"/>
</dbReference>
<keyword evidence="2" id="KW-0808">Transferase</keyword>
<sequence>MAIESAENVMQIYRTRFGDTGLQKRNRVWKVLCANYFNARVIKDGSILDLACGYGEFINNIDVHKKYAVDLNPEAATYLDNAVNFESSMADRLSHIPSNTLDRVFTSNFLEHLPDKKTCDLVLKEILRVLKPGGQFIVLGPNIKYAYKEYWDFYDHYLELSHISLAEGLKMNGYNVVENIGRFLPFTMANKQPTHDLLIKAYLAIPLAWRFFGKQFLVTAEKPL</sequence>
<gene>
    <name evidence="2" type="ORF">PR018_23015</name>
</gene>
<dbReference type="Pfam" id="PF08241">
    <property type="entry name" value="Methyltransf_11"/>
    <property type="match status" value="1"/>
</dbReference>
<dbReference type="InterPro" id="IPR029063">
    <property type="entry name" value="SAM-dependent_MTases_sf"/>
</dbReference>
<dbReference type="CDD" id="cd02440">
    <property type="entry name" value="AdoMet_MTases"/>
    <property type="match status" value="1"/>
</dbReference>
<accession>A0ABY8INW5</accession>
<dbReference type="SUPFAM" id="SSF53335">
    <property type="entry name" value="S-adenosyl-L-methionine-dependent methyltransferases"/>
    <property type="match status" value="1"/>
</dbReference>
<keyword evidence="3" id="KW-1185">Reference proteome</keyword>
<keyword evidence="2" id="KW-0489">Methyltransferase</keyword>
<evidence type="ECO:0000313" key="3">
    <source>
        <dbReference type="Proteomes" id="UP000318939"/>
    </source>
</evidence>
<evidence type="ECO:0000313" key="2">
    <source>
        <dbReference type="EMBL" id="WFS25146.1"/>
    </source>
</evidence>
<dbReference type="GO" id="GO:0008168">
    <property type="term" value="F:methyltransferase activity"/>
    <property type="evidence" value="ECO:0007669"/>
    <property type="project" value="UniProtKB-KW"/>
</dbReference>
<dbReference type="InterPro" id="IPR013216">
    <property type="entry name" value="Methyltransf_11"/>
</dbReference>
<dbReference type="EMBL" id="CP117268">
    <property type="protein sequence ID" value="WFS25146.1"/>
    <property type="molecule type" value="Genomic_DNA"/>
</dbReference>
<keyword evidence="2" id="KW-0614">Plasmid</keyword>